<dbReference type="Proteomes" id="UP000676325">
    <property type="component" value="Unassembled WGS sequence"/>
</dbReference>
<reference evidence="1" key="1">
    <citation type="submission" date="2021-04" db="EMBL/GenBank/DDBJ databases">
        <title>Genome based classification of Actinospica acidithermotolerans sp. nov., an actinobacterium isolated from an Indonesian hot spring.</title>
        <authorList>
            <person name="Kusuma A.B."/>
            <person name="Putra K.E."/>
            <person name="Nafisah S."/>
            <person name="Loh J."/>
            <person name="Nouioui I."/>
            <person name="Goodfellow M."/>
        </authorList>
    </citation>
    <scope>NUCLEOTIDE SEQUENCE</scope>
    <source>
        <strain evidence="1">MGRD01-02</strain>
    </source>
</reference>
<protein>
    <recommendedName>
        <fullName evidence="3">Spore-associated protein A</fullName>
    </recommendedName>
</protein>
<gene>
    <name evidence="1" type="ORF">KDK95_01960</name>
</gene>
<evidence type="ECO:0000313" key="2">
    <source>
        <dbReference type="Proteomes" id="UP000676325"/>
    </source>
</evidence>
<comment type="caution">
    <text evidence="1">The sequence shown here is derived from an EMBL/GenBank/DDBJ whole genome shotgun (WGS) entry which is preliminary data.</text>
</comment>
<accession>A0A941E9K2</accession>
<keyword evidence="2" id="KW-1185">Reference proteome</keyword>
<proteinExistence type="predicted"/>
<dbReference type="AlphaFoldDB" id="A0A941E9K2"/>
<organism evidence="1 2">
    <name type="scientific">Actinospica acidithermotolerans</name>
    <dbReference type="NCBI Taxonomy" id="2828514"/>
    <lineage>
        <taxon>Bacteria</taxon>
        <taxon>Bacillati</taxon>
        <taxon>Actinomycetota</taxon>
        <taxon>Actinomycetes</taxon>
        <taxon>Catenulisporales</taxon>
        <taxon>Actinospicaceae</taxon>
        <taxon>Actinospica</taxon>
    </lineage>
</organism>
<dbReference type="EMBL" id="JAGSOH010000003">
    <property type="protein sequence ID" value="MBR7825054.1"/>
    <property type="molecule type" value="Genomic_DNA"/>
</dbReference>
<dbReference type="RefSeq" id="WP_212516215.1">
    <property type="nucleotide sequence ID" value="NZ_JAGSOH010000003.1"/>
</dbReference>
<sequence length="171" mass="17441">MRIPLPSAAFRRTAPFRRTAALAATGAIVGAGLFFAGSAPAQASSLCSGVEVDHASLVDVEGTDVARGTLYLYYDSSTGKNCAYATNNTGVRHEMDVYITRCAAGTGQTVSTCQDSDPLVTGTANDDYGNYISYAGPVNTLGSAAGVCIKAFGGIDTGTEYASAFIGGHCG</sequence>
<evidence type="ECO:0008006" key="3">
    <source>
        <dbReference type="Google" id="ProtNLM"/>
    </source>
</evidence>
<name>A0A941E9K2_9ACTN</name>
<evidence type="ECO:0000313" key="1">
    <source>
        <dbReference type="EMBL" id="MBR7825054.1"/>
    </source>
</evidence>